<feature type="compositionally biased region" description="Polar residues" evidence="9">
    <location>
        <begin position="426"/>
        <end position="448"/>
    </location>
</feature>
<dbReference type="InterPro" id="IPR019335">
    <property type="entry name" value="COG7"/>
</dbReference>
<keyword evidence="4" id="KW-0813">Transport</keyword>
<keyword evidence="5" id="KW-0653">Protein transport</keyword>
<sequence>MSTSAPVAPSPEPTSALSSLAATLDASHSDIPSFLNNLLSPLLPPDLPPPNPVQPSDLAPIDKSLNELLTQLSLLSQDTNSAVEQSIHDVSRTVPRLAYDLQFMRESANGLQSSLGMVQDRVARQTDLSSPINGSKTQGENDGMRTNKSLEKLTHLDKLKNRLESARDILREAESWSTLESELTTFITNAEYVKAGHRLHEASKSMIVFQNTPAEYEDRKQLLVSLQNQLETSVSKALVESLQQADTESCARFWEVFLDMDREEEFRGYYFKVKSSKLLEDWREARVTEILPAARATPLMENPEDLHQETINFSTLIPKFYTSLLTILNTEVHQIPLIFPPHTAASILATFVQTIFDSLDPSFTARLSAVADFHGPEALPELIRTYRATEELGVAFQGLIDRMVFNTQGGLLSGAVATSPAPTLGGQASSGHQGPSPTAMTRTPSKKMSISRRFSRAPTLPGPQPVDNSWETTLYEPFLDLQSTYATLERRYLEHIIRNDQSFQTRLSTGKDISRVLLDRVNILFSKADEAMSRCVSFTHGYGSLGLLSSLEAGISTFLSAQQDLVLEQIRYGSESNRGRAKERDELDFEGLDYSTEDWGSFQLGLHVLEACREISYRLSTFEHRLEDSLRNVGKILKSTAGEGYDTKSTTFGSISLLQQSTLNSVDLHSLVSSPDYPLLPISLNALASFTKTSQLHLQSIILSPLLNQLETYPHLQVWTKPDKAPKKGELHVPTFSLSPTDVISRVSEGLLDLLRVFEVWSKETGLGWSLGTLPFIEIPPESSNVSSETVLSTWISSLALTLLSHLTSTTLPSIRTLTSGGQAQLKTDLGYLGNAVGALDVHWEDISRWERAVGLDEAGWRKEMRDLRGTEGDGKDGEKEREVVRSVGRMRGWI</sequence>
<evidence type="ECO:0000256" key="3">
    <source>
        <dbReference type="ARBA" id="ARBA00020984"/>
    </source>
</evidence>
<reference evidence="10 11" key="1">
    <citation type="submission" date="2024-01" db="EMBL/GenBank/DDBJ databases">
        <title>Comparative genomics of Cryptococcus and Kwoniella reveals pathogenesis evolution and contrasting modes of karyotype evolution via chromosome fusion or intercentromeric recombination.</title>
        <authorList>
            <person name="Coelho M.A."/>
            <person name="David-Palma M."/>
            <person name="Shea T."/>
            <person name="Bowers K."/>
            <person name="McGinley-Smith S."/>
            <person name="Mohammad A.W."/>
            <person name="Gnirke A."/>
            <person name="Yurkov A.M."/>
            <person name="Nowrousian M."/>
            <person name="Sun S."/>
            <person name="Cuomo C.A."/>
            <person name="Heitman J."/>
        </authorList>
    </citation>
    <scope>NUCLEOTIDE SEQUENCE [LARGE SCALE GENOMIC DNA]</scope>
    <source>
        <strain evidence="10">CBS 11374</strain>
    </source>
</reference>
<protein>
    <recommendedName>
        <fullName evidence="3">Conserved oligomeric Golgi complex subunit 7</fullName>
    </recommendedName>
    <alternativeName>
        <fullName evidence="8">Component of oligomeric Golgi complex 7</fullName>
    </alternativeName>
</protein>
<dbReference type="RefSeq" id="XP_062790008.1">
    <property type="nucleotide sequence ID" value="XM_062933957.1"/>
</dbReference>
<comment type="similarity">
    <text evidence="2">Belongs to the COG7 family.</text>
</comment>
<feature type="region of interest" description="Disordered" evidence="9">
    <location>
        <begin position="1"/>
        <end position="21"/>
    </location>
</feature>
<comment type="subcellular location">
    <subcellularLocation>
        <location evidence="1">Golgi apparatus membrane</location>
        <topology evidence="1">Peripheral membrane protein</topology>
    </subcellularLocation>
</comment>
<evidence type="ECO:0000313" key="10">
    <source>
        <dbReference type="EMBL" id="WRT65268.1"/>
    </source>
</evidence>
<dbReference type="EMBL" id="CP141882">
    <property type="protein sequence ID" value="WRT65268.1"/>
    <property type="molecule type" value="Genomic_DNA"/>
</dbReference>
<evidence type="ECO:0000256" key="6">
    <source>
        <dbReference type="ARBA" id="ARBA00023034"/>
    </source>
</evidence>
<keyword evidence="7" id="KW-0472">Membrane</keyword>
<evidence type="ECO:0000256" key="1">
    <source>
        <dbReference type="ARBA" id="ARBA00004395"/>
    </source>
</evidence>
<evidence type="ECO:0000256" key="2">
    <source>
        <dbReference type="ARBA" id="ARBA00005831"/>
    </source>
</evidence>
<dbReference type="GeneID" id="87954342"/>
<gene>
    <name evidence="10" type="ORF">IL334_002211</name>
</gene>
<evidence type="ECO:0000256" key="5">
    <source>
        <dbReference type="ARBA" id="ARBA00022927"/>
    </source>
</evidence>
<dbReference type="PANTHER" id="PTHR21443">
    <property type="entry name" value="CONSERVED OLIGOMERIC GOLGI COMPLEX COMPONENT 7"/>
    <property type="match status" value="1"/>
</dbReference>
<dbReference type="Proteomes" id="UP001329825">
    <property type="component" value="Chromosome 2"/>
</dbReference>
<proteinExistence type="inferred from homology"/>
<evidence type="ECO:0000256" key="8">
    <source>
        <dbReference type="ARBA" id="ARBA00031345"/>
    </source>
</evidence>
<feature type="region of interest" description="Disordered" evidence="9">
    <location>
        <begin position="422"/>
        <end position="465"/>
    </location>
</feature>
<name>A0ABZ1CU80_9TREE</name>
<organism evidence="10 11">
    <name type="scientific">Kwoniella shivajii</name>
    <dbReference type="NCBI Taxonomy" id="564305"/>
    <lineage>
        <taxon>Eukaryota</taxon>
        <taxon>Fungi</taxon>
        <taxon>Dikarya</taxon>
        <taxon>Basidiomycota</taxon>
        <taxon>Agaricomycotina</taxon>
        <taxon>Tremellomycetes</taxon>
        <taxon>Tremellales</taxon>
        <taxon>Cryptococcaceae</taxon>
        <taxon>Kwoniella</taxon>
    </lineage>
</organism>
<dbReference type="Pfam" id="PF10191">
    <property type="entry name" value="COG7"/>
    <property type="match status" value="2"/>
</dbReference>
<evidence type="ECO:0000256" key="4">
    <source>
        <dbReference type="ARBA" id="ARBA00022448"/>
    </source>
</evidence>
<keyword evidence="11" id="KW-1185">Reference proteome</keyword>
<dbReference type="PANTHER" id="PTHR21443:SF0">
    <property type="entry name" value="CONSERVED OLIGOMERIC GOLGI COMPLEX SUBUNIT 7"/>
    <property type="match status" value="1"/>
</dbReference>
<evidence type="ECO:0000256" key="9">
    <source>
        <dbReference type="SAM" id="MobiDB-lite"/>
    </source>
</evidence>
<keyword evidence="6" id="KW-0333">Golgi apparatus</keyword>
<evidence type="ECO:0000313" key="11">
    <source>
        <dbReference type="Proteomes" id="UP001329825"/>
    </source>
</evidence>
<evidence type="ECO:0000256" key="7">
    <source>
        <dbReference type="ARBA" id="ARBA00023136"/>
    </source>
</evidence>
<accession>A0ABZ1CU80</accession>